<evidence type="ECO:0000256" key="6">
    <source>
        <dbReference type="ARBA" id="ARBA00011748"/>
    </source>
</evidence>
<keyword evidence="16" id="KW-0443">Lipid metabolism</keyword>
<evidence type="ECO:0000256" key="21">
    <source>
        <dbReference type="ARBA" id="ARBA00029402"/>
    </source>
</evidence>
<dbReference type="Proteomes" id="UP000424527">
    <property type="component" value="Unassembled WGS sequence"/>
</dbReference>
<keyword evidence="13 24" id="KW-0862">Zinc</keyword>
<comment type="catalytic activity">
    <reaction evidence="23">
        <text>L-cystine-bis-glycine + 2 H2O = L-cystine + 2 glycine</text>
        <dbReference type="Rhea" id="RHEA:60520"/>
        <dbReference type="ChEBI" id="CHEBI:15377"/>
        <dbReference type="ChEBI" id="CHEBI:35491"/>
        <dbReference type="ChEBI" id="CHEBI:57305"/>
        <dbReference type="ChEBI" id="CHEBI:143812"/>
    </reaction>
</comment>
<comment type="catalytic activity">
    <reaction evidence="1">
        <text>glycyldehydrophenylalanine + H2O = 2,3-didehydrophenylalanine + glycine</text>
        <dbReference type="Rhea" id="RHEA:62704"/>
        <dbReference type="ChEBI" id="CHEBI:15377"/>
        <dbReference type="ChEBI" id="CHEBI:57305"/>
        <dbReference type="ChEBI" id="CHEBI:145925"/>
        <dbReference type="ChEBI" id="CHEBI:145926"/>
    </reaction>
</comment>
<dbReference type="GO" id="GO:0006629">
    <property type="term" value="P:lipid metabolic process"/>
    <property type="evidence" value="ECO:0007669"/>
    <property type="project" value="UniProtKB-KW"/>
</dbReference>
<keyword evidence="26" id="KW-1185">Reference proteome</keyword>
<keyword evidence="18 24" id="KW-1015">Disulfide bond</keyword>
<comment type="subcellular location">
    <subcellularLocation>
        <location evidence="5">Apical cell membrane</location>
        <topology evidence="5">Lipid-anchor</topology>
        <topology evidence="5">GPI-anchor</topology>
    </subcellularLocation>
    <subcellularLocation>
        <location evidence="24">Membrane</location>
        <topology evidence="24">Lipid-anchor</topology>
        <topology evidence="24">GPI-anchor</topology>
    </subcellularLocation>
</comment>
<dbReference type="CDD" id="cd01301">
    <property type="entry name" value="rDP_like"/>
    <property type="match status" value="1"/>
</dbReference>
<keyword evidence="7" id="KW-1003">Cell membrane</keyword>
<name>A0A6G0J0Y5_LARCR</name>
<dbReference type="AlphaFoldDB" id="A0A6G0J0Y5"/>
<evidence type="ECO:0000256" key="13">
    <source>
        <dbReference type="ARBA" id="ARBA00022833"/>
    </source>
</evidence>
<evidence type="ECO:0000256" key="1">
    <source>
        <dbReference type="ARBA" id="ARBA00000437"/>
    </source>
</evidence>
<keyword evidence="10 24" id="KW-0479">Metal-binding</keyword>
<evidence type="ECO:0000256" key="10">
    <source>
        <dbReference type="ARBA" id="ARBA00022723"/>
    </source>
</evidence>
<evidence type="ECO:0000256" key="16">
    <source>
        <dbReference type="ARBA" id="ARBA00023098"/>
    </source>
</evidence>
<comment type="subunit">
    <text evidence="6 24">Homodimer; disulfide-linked.</text>
</comment>
<keyword evidence="15 24" id="KW-0482">Metalloprotease</keyword>
<evidence type="ECO:0000256" key="11">
    <source>
        <dbReference type="ARBA" id="ARBA00022729"/>
    </source>
</evidence>
<evidence type="ECO:0000256" key="2">
    <source>
        <dbReference type="ARBA" id="ARBA00001526"/>
    </source>
</evidence>
<evidence type="ECO:0000256" key="9">
    <source>
        <dbReference type="ARBA" id="ARBA00022670"/>
    </source>
</evidence>
<dbReference type="FunFam" id="3.20.20.140:FF:000030">
    <property type="entry name" value="Dipeptidase"/>
    <property type="match status" value="1"/>
</dbReference>
<comment type="caution">
    <text evidence="25">The sequence shown here is derived from an EMBL/GenBank/DDBJ whole genome shotgun (WGS) entry which is preliminary data.</text>
</comment>
<evidence type="ECO:0000256" key="7">
    <source>
        <dbReference type="ARBA" id="ARBA00022475"/>
    </source>
</evidence>
<dbReference type="PROSITE" id="PS51365">
    <property type="entry name" value="RENAL_DIPEPTIDASE_2"/>
    <property type="match status" value="1"/>
</dbReference>
<gene>
    <name evidence="25" type="ORF">D5F01_LYC03816</name>
</gene>
<evidence type="ECO:0000256" key="14">
    <source>
        <dbReference type="ARBA" id="ARBA00022997"/>
    </source>
</evidence>
<dbReference type="EC" id="3.4.13.19" evidence="24"/>
<keyword evidence="9 24" id="KW-0645">Protease</keyword>
<keyword evidence="20" id="KW-0449">Lipoprotein</keyword>
<protein>
    <recommendedName>
        <fullName evidence="24">Dipeptidase</fullName>
        <ecNumber evidence="24">3.4.13.19</ecNumber>
    </recommendedName>
</protein>
<evidence type="ECO:0000313" key="26">
    <source>
        <dbReference type="Proteomes" id="UP000424527"/>
    </source>
</evidence>
<comment type="similarity">
    <text evidence="24">Belongs to the metallo-dependent hydrolases superfamily. Peptidase M19 family.</text>
</comment>
<keyword evidence="8 24" id="KW-0336">GPI-anchor</keyword>
<organism evidence="25 26">
    <name type="scientific">Larimichthys crocea</name>
    <name type="common">Large yellow croaker</name>
    <name type="synonym">Pseudosciaena crocea</name>
    <dbReference type="NCBI Taxonomy" id="215358"/>
    <lineage>
        <taxon>Eukaryota</taxon>
        <taxon>Metazoa</taxon>
        <taxon>Chordata</taxon>
        <taxon>Craniata</taxon>
        <taxon>Vertebrata</taxon>
        <taxon>Euteleostomi</taxon>
        <taxon>Actinopterygii</taxon>
        <taxon>Neopterygii</taxon>
        <taxon>Teleostei</taxon>
        <taxon>Neoteleostei</taxon>
        <taxon>Acanthomorphata</taxon>
        <taxon>Eupercaria</taxon>
        <taxon>Sciaenidae</taxon>
        <taxon>Larimichthys</taxon>
    </lineage>
</organism>
<comment type="catalytic activity">
    <reaction evidence="3 24">
        <text>an L-aminoacyl-L-amino acid + H2O = 2 an L-alpha-amino acid</text>
        <dbReference type="Rhea" id="RHEA:48940"/>
        <dbReference type="ChEBI" id="CHEBI:15377"/>
        <dbReference type="ChEBI" id="CHEBI:59869"/>
        <dbReference type="ChEBI" id="CHEBI:77460"/>
        <dbReference type="EC" id="3.4.13.19"/>
    </reaction>
</comment>
<keyword evidence="14 24" id="KW-0224">Dipeptidase</keyword>
<dbReference type="InterPro" id="IPR008257">
    <property type="entry name" value="Pept_M19"/>
</dbReference>
<dbReference type="InterPro" id="IPR000180">
    <property type="entry name" value="Dipep_AS"/>
</dbReference>
<evidence type="ECO:0000256" key="23">
    <source>
        <dbReference type="ARBA" id="ARBA00048518"/>
    </source>
</evidence>
<dbReference type="Pfam" id="PF01244">
    <property type="entry name" value="Peptidase_M19"/>
    <property type="match status" value="1"/>
</dbReference>
<dbReference type="InterPro" id="IPR032466">
    <property type="entry name" value="Metal_Hydrolase"/>
</dbReference>
<evidence type="ECO:0000256" key="19">
    <source>
        <dbReference type="ARBA" id="ARBA00023180"/>
    </source>
</evidence>
<evidence type="ECO:0000256" key="3">
    <source>
        <dbReference type="ARBA" id="ARBA00001670"/>
    </source>
</evidence>
<evidence type="ECO:0000313" key="25">
    <source>
        <dbReference type="EMBL" id="KAE8297201.1"/>
    </source>
</evidence>
<dbReference type="GO" id="GO:0046872">
    <property type="term" value="F:metal ion binding"/>
    <property type="evidence" value="ECO:0007669"/>
    <property type="project" value="UniProtKB-UniRule"/>
</dbReference>
<evidence type="ECO:0000256" key="8">
    <source>
        <dbReference type="ARBA" id="ARBA00022622"/>
    </source>
</evidence>
<evidence type="ECO:0000256" key="12">
    <source>
        <dbReference type="ARBA" id="ARBA00022801"/>
    </source>
</evidence>
<dbReference type="GO" id="GO:0098552">
    <property type="term" value="C:side of membrane"/>
    <property type="evidence" value="ECO:0007669"/>
    <property type="project" value="UniProtKB-KW"/>
</dbReference>
<keyword evidence="17" id="KW-0472">Membrane</keyword>
<evidence type="ECO:0000256" key="22">
    <source>
        <dbReference type="ARBA" id="ARBA00048210"/>
    </source>
</evidence>
<dbReference type="GO" id="GO:0008800">
    <property type="term" value="F:beta-lactamase activity"/>
    <property type="evidence" value="ECO:0007669"/>
    <property type="project" value="UniProtKB-EC"/>
</dbReference>
<evidence type="ECO:0000256" key="20">
    <source>
        <dbReference type="ARBA" id="ARBA00023288"/>
    </source>
</evidence>
<accession>A0A6G0J0Y5</accession>
<evidence type="ECO:0000256" key="18">
    <source>
        <dbReference type="ARBA" id="ARBA00023157"/>
    </source>
</evidence>
<comment type="catalytic activity">
    <reaction evidence="22">
        <text>leukotriene D4 + H2O = leukotriene E4 + glycine</text>
        <dbReference type="Rhea" id="RHEA:48616"/>
        <dbReference type="ChEBI" id="CHEBI:15377"/>
        <dbReference type="ChEBI" id="CHEBI:57305"/>
        <dbReference type="ChEBI" id="CHEBI:57462"/>
        <dbReference type="ChEBI" id="CHEBI:63166"/>
    </reaction>
</comment>
<dbReference type="GO" id="GO:0070573">
    <property type="term" value="F:metallodipeptidase activity"/>
    <property type="evidence" value="ECO:0007669"/>
    <property type="project" value="InterPro"/>
</dbReference>
<evidence type="ECO:0000256" key="15">
    <source>
        <dbReference type="ARBA" id="ARBA00023049"/>
    </source>
</evidence>
<comment type="cofactor">
    <cofactor evidence="4 24">
        <name>Zn(2+)</name>
        <dbReference type="ChEBI" id="CHEBI:29105"/>
    </cofactor>
</comment>
<dbReference type="PROSITE" id="PS00869">
    <property type="entry name" value="RENAL_DIPEPTIDASE_1"/>
    <property type="match status" value="1"/>
</dbReference>
<dbReference type="PANTHER" id="PTHR10443">
    <property type="entry name" value="MICROSOMAL DIPEPTIDASE"/>
    <property type="match status" value="1"/>
</dbReference>
<keyword evidence="12 24" id="KW-0378">Hydrolase</keyword>
<evidence type="ECO:0000256" key="5">
    <source>
        <dbReference type="ARBA" id="ARBA00004303"/>
    </source>
</evidence>
<dbReference type="Gene3D" id="3.20.20.140">
    <property type="entry name" value="Metal-dependent hydrolases"/>
    <property type="match status" value="1"/>
</dbReference>
<keyword evidence="11" id="KW-0732">Signal</keyword>
<dbReference type="SUPFAM" id="SSF51556">
    <property type="entry name" value="Metallo-dependent hydrolases"/>
    <property type="match status" value="1"/>
</dbReference>
<dbReference type="GO" id="GO:0016324">
    <property type="term" value="C:apical plasma membrane"/>
    <property type="evidence" value="ECO:0007669"/>
    <property type="project" value="UniProtKB-SubCell"/>
</dbReference>
<comment type="function">
    <text evidence="21">Independently of its dipeptidase activity, acts as an adhesion receptor for neutrophil recruitment from bloodstream into inflamed lungs and liver.</text>
</comment>
<proteinExistence type="inferred from homology"/>
<dbReference type="PANTHER" id="PTHR10443:SF38">
    <property type="entry name" value="DIPEPTIDASE 1"/>
    <property type="match status" value="1"/>
</dbReference>
<dbReference type="EMBL" id="REGW02000004">
    <property type="protein sequence ID" value="KAE8297201.1"/>
    <property type="molecule type" value="Genomic_DNA"/>
</dbReference>
<dbReference type="GO" id="GO:0006508">
    <property type="term" value="P:proteolysis"/>
    <property type="evidence" value="ECO:0007669"/>
    <property type="project" value="UniProtKB-KW"/>
</dbReference>
<reference evidence="25 26" key="1">
    <citation type="submission" date="2019-07" db="EMBL/GenBank/DDBJ databases">
        <title>Chromosome genome assembly for large yellow croaker.</title>
        <authorList>
            <person name="Xiao S."/>
        </authorList>
    </citation>
    <scope>NUCLEOTIDE SEQUENCE [LARGE SCALE GENOMIC DNA]</scope>
    <source>
        <strain evidence="25">JMULYC20181020</strain>
        <tissue evidence="25">Muscle</tissue>
    </source>
</reference>
<comment type="catalytic activity">
    <reaction evidence="2">
        <text>a beta-lactam + H2O = a substituted beta-amino acid</text>
        <dbReference type="Rhea" id="RHEA:20401"/>
        <dbReference type="ChEBI" id="CHEBI:15377"/>
        <dbReference type="ChEBI" id="CHEBI:35627"/>
        <dbReference type="ChEBI" id="CHEBI:140347"/>
        <dbReference type="EC" id="3.5.2.6"/>
    </reaction>
</comment>
<sequence>MTRALMLMSETPLIDGHNDLPWQLRKQFNNELNKVDLNTLNTTHTNIPKIKKGRLGAQFWSAYVPCDTQYKDAVRQTLEQIDVVHRMCQKYPNDFMFATTSQDIMDAFAMNKTASLIGVEGGHSIDSSLGTLRTMYHLGVRYLTLTHSCNTPWADNWRVDTGSEPSQHDGLSPFGKQLIVEMNRLGMLIDLAHVTEKVMNQVLDMSKAPVIFSHSSAYSICKHKRNVPDDVLRRVKEKRGIVMVNFYNDYVTCSKTATLSDVADHFEHIKKVAGAEIVGFGGDYDGVTRLPEGLEDVSKVPSLVAELLRRGWTNEEVKNALGNNLLRVLREVEEVSGTLQGTLSPDDVPIPYDEVKTPCRTSYGYTISGAAHSFSTLALLLTLALQALMALPAL</sequence>
<evidence type="ECO:0000256" key="24">
    <source>
        <dbReference type="RuleBase" id="RU341113"/>
    </source>
</evidence>
<evidence type="ECO:0000256" key="17">
    <source>
        <dbReference type="ARBA" id="ARBA00023136"/>
    </source>
</evidence>
<evidence type="ECO:0000256" key="4">
    <source>
        <dbReference type="ARBA" id="ARBA00001947"/>
    </source>
</evidence>
<keyword evidence="19" id="KW-0325">Glycoprotein</keyword>